<dbReference type="PROSITE" id="PS00022">
    <property type="entry name" value="EGF_1"/>
    <property type="match status" value="3"/>
</dbReference>
<dbReference type="OrthoDB" id="10256829at2759"/>
<feature type="signal peptide" evidence="15">
    <location>
        <begin position="1"/>
        <end position="17"/>
    </location>
</feature>
<dbReference type="Gene3D" id="2.10.25.10">
    <property type="entry name" value="Laminin"/>
    <property type="match status" value="3"/>
</dbReference>
<dbReference type="GO" id="GO:0005576">
    <property type="term" value="C:extracellular region"/>
    <property type="evidence" value="ECO:0007669"/>
    <property type="project" value="UniProtKB-SubCell"/>
</dbReference>
<dbReference type="SUPFAM" id="SSF53300">
    <property type="entry name" value="vWA-like"/>
    <property type="match status" value="5"/>
</dbReference>
<evidence type="ECO:0000256" key="5">
    <source>
        <dbReference type="ARBA" id="ARBA00022536"/>
    </source>
</evidence>
<keyword evidence="8" id="KW-0677">Repeat</keyword>
<dbReference type="GO" id="GO:0023052">
    <property type="term" value="P:signaling"/>
    <property type="evidence" value="ECO:0007669"/>
    <property type="project" value="UniProtKB-ARBA"/>
</dbReference>
<sequence length="1081" mass="119132">MKLLLIVLFSFVVFSTSQILEDETCDLVDIVFVLDSSGSIKPPNWLRLLSFTKNVTDNFRIGPTFTRVGVVVYGNKAKPVFHLNEYSDKKLLGNAILGIKYLDQNTNTSGGIRVMHEQMFTTANGDRPNAPNIAVVITDGESTFDKDQTVPEANKARDKNIIILAIGIGEKTSKSELEGIANKPSEKFVFNADFDTLDSIRKLVVDTACTAVSDCRQGSDVVFLMDSSGSVGHTNFNHQKTFVNNIIRKLNIEAGQTRVGVVTYGGSAQIGFNLNQYTSTDRIKTALNNLRYMGGTTNVASAIRTASERMFGTGGDRSNVRNIMVLIGDGNSNNMIESTSEASKARLKGITILVVSGSDWVDRIEMAEIATDPDTLNVFNSTRFRQLSDVAGALTRAICNDVVECQDNSCNNGECIDDINKFTCRCRNGFVGPRCEYRCREQADVSIAIDSSDSIGPKRYYAVLNYVKNIVRGLPLENNVRVGVLTFADQTIVRFPFNKYRNSDEAANALSFPFMNGATKTSQALVQMRDMFNSARRNVRSVGIVITDGMSANPDQTWKNAVELHNRDITMLGVGLKVNSKGLSELEGIASDPNDKNILQLNTFDDLYNPRYTLQMIDAICNNINNCASNPCSNGARCIDGINTYTCECNSGTTGKNCERRCDAQADIAFIIDVSGSIRRHRLELVKQFTAEIVDQFEISRTKARVAVLYFSDNSHLHFNLDAYYDKGDIIHAIKRIPFLFGRTHTAAALKMVRDSVFNGRGGDRPNVVNHCIVITDGQSNVNPEKTVPEAITDRVSGIHITVATIGDGTNKLEIKGIASSPDFSNVFTVDKYEKLPSMISSIVGSTCDETNECSSSPCRNGGRCIDELGQFFCLCNGAYSGERCERRCSRQFDVVFLIDASGSLEETFEWQMKLVRKITMGLNFSSGRTRVGALTFDNQVVREQLFPMNKYTSLKEVLNAIAFTQRKQRRGTHTASALQYMHSQMFNNPSAGDRGGIDNIAIVITDGRSNINRGSTIREASNAKSKRIRLMTVGVGNGVDTKELSDMATNPDSDNVFRLKDLNDGSVNEVSNNILQRLCG</sequence>
<dbReference type="Gene3D" id="3.40.50.410">
    <property type="entry name" value="von Willebrand factor, type A domain"/>
    <property type="match status" value="5"/>
</dbReference>
<dbReference type="CDD" id="cd01450">
    <property type="entry name" value="vWFA_subfamily_ECM"/>
    <property type="match status" value="2"/>
</dbReference>
<evidence type="ECO:0000313" key="18">
    <source>
        <dbReference type="EMBL" id="CAD5114775.1"/>
    </source>
</evidence>
<dbReference type="Proteomes" id="UP000549394">
    <property type="component" value="Unassembled WGS sequence"/>
</dbReference>
<keyword evidence="4" id="KW-0964">Secreted</keyword>
<dbReference type="FunFam" id="2.10.25.10:FF:000004">
    <property type="entry name" value="Neurogenic locus notch 1"/>
    <property type="match status" value="1"/>
</dbReference>
<keyword evidence="12 14" id="KW-1015">Disulfide bond</keyword>
<dbReference type="FunFam" id="2.10.25.10:FF:000391">
    <property type="entry name" value="Weary, isoform C"/>
    <property type="match status" value="1"/>
</dbReference>
<dbReference type="InterPro" id="IPR000742">
    <property type="entry name" value="EGF"/>
</dbReference>
<dbReference type="Pfam" id="PF00008">
    <property type="entry name" value="EGF"/>
    <property type="match status" value="1"/>
</dbReference>
<evidence type="ECO:0000256" key="13">
    <source>
        <dbReference type="ARBA" id="ARBA00023180"/>
    </source>
</evidence>
<evidence type="ECO:0000259" key="16">
    <source>
        <dbReference type="PROSITE" id="PS50026"/>
    </source>
</evidence>
<dbReference type="InterPro" id="IPR036465">
    <property type="entry name" value="vWFA_dom_sf"/>
</dbReference>
<evidence type="ECO:0000256" key="4">
    <source>
        <dbReference type="ARBA" id="ARBA00022525"/>
    </source>
</evidence>
<dbReference type="PROSITE" id="PS50234">
    <property type="entry name" value="VWFA"/>
    <property type="match status" value="5"/>
</dbReference>
<dbReference type="AlphaFoldDB" id="A0A7I8VEH7"/>
<dbReference type="PANTHER" id="PTHR24020:SF84">
    <property type="entry name" value="VWFA DOMAIN-CONTAINING PROTEIN"/>
    <property type="match status" value="1"/>
</dbReference>
<feature type="domain" description="EGF-like" evidence="16">
    <location>
        <begin position="850"/>
        <end position="886"/>
    </location>
</feature>
<evidence type="ECO:0000256" key="8">
    <source>
        <dbReference type="ARBA" id="ARBA00022737"/>
    </source>
</evidence>
<evidence type="ECO:0000256" key="3">
    <source>
        <dbReference type="ARBA" id="ARBA00022475"/>
    </source>
</evidence>
<dbReference type="Pfam" id="PF12661">
    <property type="entry name" value="hEGF"/>
    <property type="match status" value="2"/>
</dbReference>
<dbReference type="EMBL" id="CAJFCJ010000005">
    <property type="protein sequence ID" value="CAD5114775.1"/>
    <property type="molecule type" value="Genomic_DNA"/>
</dbReference>
<dbReference type="SUPFAM" id="SSF57196">
    <property type="entry name" value="EGF/Laminin"/>
    <property type="match status" value="2"/>
</dbReference>
<evidence type="ECO:0000259" key="17">
    <source>
        <dbReference type="PROSITE" id="PS50234"/>
    </source>
</evidence>
<dbReference type="SMART" id="SM00327">
    <property type="entry name" value="VWA"/>
    <property type="match status" value="5"/>
</dbReference>
<dbReference type="FunFam" id="3.40.50.410:FF:000004">
    <property type="entry name" value="collagen alpha-6(VI) chain"/>
    <property type="match status" value="1"/>
</dbReference>
<feature type="chain" id="PRO_5029624466" evidence="15">
    <location>
        <begin position="18"/>
        <end position="1081"/>
    </location>
</feature>
<feature type="disulfide bond" evidence="14">
    <location>
        <begin position="426"/>
        <end position="435"/>
    </location>
</feature>
<dbReference type="InterPro" id="IPR000152">
    <property type="entry name" value="EGF-type_Asp/Asn_hydroxyl_site"/>
</dbReference>
<dbReference type="PRINTS" id="PR00453">
    <property type="entry name" value="VWFADOMAIN"/>
</dbReference>
<feature type="domain" description="VWFA" evidence="17">
    <location>
        <begin position="444"/>
        <end position="620"/>
    </location>
</feature>
<keyword evidence="3" id="KW-1003">Cell membrane</keyword>
<evidence type="ECO:0000256" key="1">
    <source>
        <dbReference type="ARBA" id="ARBA00004251"/>
    </source>
</evidence>
<dbReference type="InterPro" id="IPR002035">
    <property type="entry name" value="VWF_A"/>
</dbReference>
<organism evidence="18 19">
    <name type="scientific">Dimorphilus gyrociliatus</name>
    <dbReference type="NCBI Taxonomy" id="2664684"/>
    <lineage>
        <taxon>Eukaryota</taxon>
        <taxon>Metazoa</taxon>
        <taxon>Spiralia</taxon>
        <taxon>Lophotrochozoa</taxon>
        <taxon>Annelida</taxon>
        <taxon>Polychaeta</taxon>
        <taxon>Polychaeta incertae sedis</taxon>
        <taxon>Dinophilidae</taxon>
        <taxon>Dimorphilus</taxon>
    </lineage>
</organism>
<dbReference type="PANTHER" id="PTHR24020">
    <property type="entry name" value="COLLAGEN ALPHA"/>
    <property type="match status" value="1"/>
</dbReference>
<gene>
    <name evidence="18" type="ORF">DGYR_LOCUS3595</name>
</gene>
<accession>A0A7I8VEH7</accession>
<dbReference type="CDD" id="cd00054">
    <property type="entry name" value="EGF_CA"/>
    <property type="match status" value="3"/>
</dbReference>
<feature type="disulfide bond" evidence="14">
    <location>
        <begin position="649"/>
        <end position="658"/>
    </location>
</feature>
<feature type="domain" description="EGF-like" evidence="16">
    <location>
        <begin position="401"/>
        <end position="436"/>
    </location>
</feature>
<feature type="disulfide bond" evidence="14">
    <location>
        <begin position="876"/>
        <end position="885"/>
    </location>
</feature>
<dbReference type="PROSITE" id="PS00010">
    <property type="entry name" value="ASX_HYDROXYL"/>
    <property type="match status" value="3"/>
</dbReference>
<reference evidence="18 19" key="1">
    <citation type="submission" date="2020-08" db="EMBL/GenBank/DDBJ databases">
        <authorList>
            <person name="Hejnol A."/>
        </authorList>
    </citation>
    <scope>NUCLEOTIDE SEQUENCE [LARGE SCALE GENOMIC DNA]</scope>
</reference>
<dbReference type="InterPro" id="IPR013032">
    <property type="entry name" value="EGF-like_CS"/>
</dbReference>
<feature type="domain" description="VWFA" evidence="17">
    <location>
        <begin position="220"/>
        <end position="394"/>
    </location>
</feature>
<evidence type="ECO:0000256" key="15">
    <source>
        <dbReference type="SAM" id="SignalP"/>
    </source>
</evidence>
<keyword evidence="7 15" id="KW-0732">Signal</keyword>
<dbReference type="InterPro" id="IPR001881">
    <property type="entry name" value="EGF-like_Ca-bd_dom"/>
</dbReference>
<evidence type="ECO:0000256" key="7">
    <source>
        <dbReference type="ARBA" id="ARBA00022729"/>
    </source>
</evidence>
<evidence type="ECO:0000256" key="11">
    <source>
        <dbReference type="ARBA" id="ARBA00023136"/>
    </source>
</evidence>
<feature type="domain" description="VWFA" evidence="17">
    <location>
        <begin position="894"/>
        <end position="1075"/>
    </location>
</feature>
<feature type="domain" description="VWFA" evidence="17">
    <location>
        <begin position="667"/>
        <end position="843"/>
    </location>
</feature>
<comment type="caution">
    <text evidence="14">Lacks conserved residue(s) required for the propagation of feature annotation.</text>
</comment>
<dbReference type="SMART" id="SM00179">
    <property type="entry name" value="EGF_CA"/>
    <property type="match status" value="3"/>
</dbReference>
<name>A0A7I8VEH7_9ANNE</name>
<keyword evidence="6" id="KW-0812">Transmembrane</keyword>
<feature type="disulfide bond" evidence="14">
    <location>
        <begin position="405"/>
        <end position="415"/>
    </location>
</feature>
<keyword evidence="10" id="KW-1133">Transmembrane helix</keyword>
<keyword evidence="13" id="KW-0325">Glycoprotein</keyword>
<evidence type="ECO:0000256" key="2">
    <source>
        <dbReference type="ARBA" id="ARBA00004613"/>
    </source>
</evidence>
<dbReference type="PROSITE" id="PS01187">
    <property type="entry name" value="EGF_CA"/>
    <property type="match status" value="2"/>
</dbReference>
<keyword evidence="19" id="KW-1185">Reference proteome</keyword>
<dbReference type="Pfam" id="PF00092">
    <property type="entry name" value="VWA"/>
    <property type="match status" value="5"/>
</dbReference>
<dbReference type="InterPro" id="IPR018097">
    <property type="entry name" value="EGF_Ca-bd_CS"/>
</dbReference>
<feature type="domain" description="VWFA" evidence="17">
    <location>
        <begin position="29"/>
        <end position="204"/>
    </location>
</feature>
<keyword evidence="11" id="KW-0472">Membrane</keyword>
<dbReference type="GO" id="GO:0007154">
    <property type="term" value="P:cell communication"/>
    <property type="evidence" value="ECO:0007669"/>
    <property type="project" value="UniProtKB-ARBA"/>
</dbReference>
<keyword evidence="5 14" id="KW-0245">EGF-like domain</keyword>
<dbReference type="InterPro" id="IPR050525">
    <property type="entry name" value="ECM_Assembly_Org"/>
</dbReference>
<comment type="subcellular location">
    <subcellularLocation>
        <location evidence="1">Cell membrane</location>
        <topology evidence="1">Single-pass type I membrane protein</topology>
    </subcellularLocation>
    <subcellularLocation>
        <location evidence="2">Secreted</location>
    </subcellularLocation>
</comment>
<comment type="caution">
    <text evidence="18">The sequence shown here is derived from an EMBL/GenBank/DDBJ whole genome shotgun (WGS) entry which is preliminary data.</text>
</comment>
<evidence type="ECO:0000256" key="10">
    <source>
        <dbReference type="ARBA" id="ARBA00022989"/>
    </source>
</evidence>
<keyword evidence="9" id="KW-0106">Calcium</keyword>
<evidence type="ECO:0000256" key="14">
    <source>
        <dbReference type="PROSITE-ProRule" id="PRU00076"/>
    </source>
</evidence>
<feature type="domain" description="EGF-like" evidence="16">
    <location>
        <begin position="623"/>
        <end position="659"/>
    </location>
</feature>
<proteinExistence type="predicted"/>
<dbReference type="PROSITE" id="PS50026">
    <property type="entry name" value="EGF_3"/>
    <property type="match status" value="3"/>
</dbReference>
<dbReference type="SMART" id="SM00181">
    <property type="entry name" value="EGF"/>
    <property type="match status" value="3"/>
</dbReference>
<evidence type="ECO:0000256" key="9">
    <source>
        <dbReference type="ARBA" id="ARBA00022837"/>
    </source>
</evidence>
<evidence type="ECO:0000256" key="12">
    <source>
        <dbReference type="ARBA" id="ARBA00023157"/>
    </source>
</evidence>
<dbReference type="GO" id="GO:0005509">
    <property type="term" value="F:calcium ion binding"/>
    <property type="evidence" value="ECO:0007669"/>
    <property type="project" value="InterPro"/>
</dbReference>
<evidence type="ECO:0000313" key="19">
    <source>
        <dbReference type="Proteomes" id="UP000549394"/>
    </source>
</evidence>
<evidence type="ECO:0000256" key="6">
    <source>
        <dbReference type="ARBA" id="ARBA00022692"/>
    </source>
</evidence>
<protein>
    <submittedName>
        <fullName evidence="18">DgyrCDS3819</fullName>
    </submittedName>
</protein>
<dbReference type="GO" id="GO:0005886">
    <property type="term" value="C:plasma membrane"/>
    <property type="evidence" value="ECO:0007669"/>
    <property type="project" value="UniProtKB-SubCell"/>
</dbReference>